<proteinExistence type="predicted"/>
<evidence type="ECO:0000256" key="1">
    <source>
        <dbReference type="SAM" id="MobiDB-lite"/>
    </source>
</evidence>
<dbReference type="PANTHER" id="PTHR35046">
    <property type="entry name" value="ZINC KNUCKLE (CCHC-TYPE) FAMILY PROTEIN"/>
    <property type="match status" value="1"/>
</dbReference>
<accession>A0A6A6N0J9</accession>
<evidence type="ECO:0000313" key="3">
    <source>
        <dbReference type="EMBL" id="KAF2318188.1"/>
    </source>
</evidence>
<feature type="compositionally biased region" description="Acidic residues" evidence="1">
    <location>
        <begin position="33"/>
        <end position="44"/>
    </location>
</feature>
<dbReference type="InterPro" id="IPR005162">
    <property type="entry name" value="Retrotrans_gag_dom"/>
</dbReference>
<dbReference type="PANTHER" id="PTHR35046:SF26">
    <property type="entry name" value="RNA-DIRECTED DNA POLYMERASE"/>
    <property type="match status" value="1"/>
</dbReference>
<dbReference type="Pfam" id="PF03732">
    <property type="entry name" value="Retrotrans_gag"/>
    <property type="match status" value="1"/>
</dbReference>
<feature type="region of interest" description="Disordered" evidence="1">
    <location>
        <begin position="13"/>
        <end position="66"/>
    </location>
</feature>
<comment type="caution">
    <text evidence="3">The sequence shown here is derived from an EMBL/GenBank/DDBJ whole genome shotgun (WGS) entry which is preliminary data.</text>
</comment>
<sequence length="167" mass="19858">MSDEGEITQALARLVALQPQRERNGPRQQGRGDDDEEPGVDEGAYDQHLPRHPHGQRDNIKMKIPTFRGTSSPEEYLEWVQRVDKIFEYQEYSEAKKCKLAAIEFVNYANLWWENVKAQRHRNRLDDVQTWCEIKRIMEKRFVPEYYKQELYIKLQSLRQGGMCVKD</sequence>
<dbReference type="Proteomes" id="UP000467840">
    <property type="component" value="Chromosome 10"/>
</dbReference>
<dbReference type="AlphaFoldDB" id="A0A6A6N0J9"/>
<gene>
    <name evidence="3" type="ORF">GH714_002517</name>
</gene>
<protein>
    <recommendedName>
        <fullName evidence="2">Retrotransposon gag domain-containing protein</fullName>
    </recommendedName>
</protein>
<feature type="domain" description="Retrotransposon gag" evidence="2">
    <location>
        <begin position="99"/>
        <end position="166"/>
    </location>
</feature>
<dbReference type="EMBL" id="JAAGAX010000003">
    <property type="protein sequence ID" value="KAF2318188.1"/>
    <property type="molecule type" value="Genomic_DNA"/>
</dbReference>
<evidence type="ECO:0000313" key="4">
    <source>
        <dbReference type="Proteomes" id="UP000467840"/>
    </source>
</evidence>
<reference evidence="3 4" key="1">
    <citation type="journal article" date="2020" name="Mol. Plant">
        <title>The Chromosome-Based Rubber Tree Genome Provides New Insights into Spurge Genome Evolution and Rubber Biosynthesis.</title>
        <authorList>
            <person name="Liu J."/>
            <person name="Shi C."/>
            <person name="Shi C.C."/>
            <person name="Li W."/>
            <person name="Zhang Q.J."/>
            <person name="Zhang Y."/>
            <person name="Li K."/>
            <person name="Lu H.F."/>
            <person name="Shi C."/>
            <person name="Zhu S.T."/>
            <person name="Xiao Z.Y."/>
            <person name="Nan H."/>
            <person name="Yue Y."/>
            <person name="Zhu X.G."/>
            <person name="Wu Y."/>
            <person name="Hong X.N."/>
            <person name="Fan G.Y."/>
            <person name="Tong Y."/>
            <person name="Zhang D."/>
            <person name="Mao C.L."/>
            <person name="Liu Y.L."/>
            <person name="Hao S.J."/>
            <person name="Liu W.Q."/>
            <person name="Lv M.Q."/>
            <person name="Zhang H.B."/>
            <person name="Liu Y."/>
            <person name="Hu-Tang G.R."/>
            <person name="Wang J.P."/>
            <person name="Wang J.H."/>
            <person name="Sun Y.H."/>
            <person name="Ni S.B."/>
            <person name="Chen W.B."/>
            <person name="Zhang X.C."/>
            <person name="Jiao Y.N."/>
            <person name="Eichler E.E."/>
            <person name="Li G.H."/>
            <person name="Liu X."/>
            <person name="Gao L.Z."/>
        </authorList>
    </citation>
    <scope>NUCLEOTIDE SEQUENCE [LARGE SCALE GENOMIC DNA]</scope>
    <source>
        <strain evidence="4">cv. GT1</strain>
        <tissue evidence="3">Leaf</tissue>
    </source>
</reference>
<name>A0A6A6N0J9_HEVBR</name>
<evidence type="ECO:0000259" key="2">
    <source>
        <dbReference type="Pfam" id="PF03732"/>
    </source>
</evidence>
<keyword evidence="4" id="KW-1185">Reference proteome</keyword>
<organism evidence="3 4">
    <name type="scientific">Hevea brasiliensis</name>
    <name type="common">Para rubber tree</name>
    <name type="synonym">Siphonia brasiliensis</name>
    <dbReference type="NCBI Taxonomy" id="3981"/>
    <lineage>
        <taxon>Eukaryota</taxon>
        <taxon>Viridiplantae</taxon>
        <taxon>Streptophyta</taxon>
        <taxon>Embryophyta</taxon>
        <taxon>Tracheophyta</taxon>
        <taxon>Spermatophyta</taxon>
        <taxon>Magnoliopsida</taxon>
        <taxon>eudicotyledons</taxon>
        <taxon>Gunneridae</taxon>
        <taxon>Pentapetalae</taxon>
        <taxon>rosids</taxon>
        <taxon>fabids</taxon>
        <taxon>Malpighiales</taxon>
        <taxon>Euphorbiaceae</taxon>
        <taxon>Crotonoideae</taxon>
        <taxon>Micrandreae</taxon>
        <taxon>Hevea</taxon>
    </lineage>
</organism>